<dbReference type="OrthoDB" id="5293449at2"/>
<dbReference type="GO" id="GO:0005524">
    <property type="term" value="F:ATP binding"/>
    <property type="evidence" value="ECO:0007669"/>
    <property type="project" value="InterPro"/>
</dbReference>
<protein>
    <recommendedName>
        <fullName evidence="6">Holliday junction branch migration complex subunit RuvA</fullName>
    </recommendedName>
</protein>
<sequence length="206" mass="20989">MIAKLTGLLDDFGPDWAIIDVNGVGYLVHCSAKTLDRLGIRGDKVVIHTELQVSENDQRLIGFTSAAERGWFRLLTAVQGVGSKVALAILSALSAEELQRACAGGDAAMVARAQGVGPKLASRIVNELKDKAGGLGPIPTGAGSPPIEGLAAAPAGSVSADAVSALQNLGFKPATASMAVASAIKELGEDAPLNDLVRVALKRATG</sequence>
<dbReference type="SUPFAM" id="SSF46929">
    <property type="entry name" value="DNA helicase RuvA subunit, C-terminal domain"/>
    <property type="match status" value="1"/>
</dbReference>
<dbReference type="SMART" id="SM00278">
    <property type="entry name" value="HhH1"/>
    <property type="match status" value="2"/>
</dbReference>
<keyword evidence="9" id="KW-1185">Reference proteome</keyword>
<reference evidence="8 9" key="1">
    <citation type="submission" date="2019-07" db="EMBL/GenBank/DDBJ databases">
        <title>Whole genome shotgun sequence of Novosphingobium sediminis NBRC 106119.</title>
        <authorList>
            <person name="Hosoyama A."/>
            <person name="Uohara A."/>
            <person name="Ohji S."/>
            <person name="Ichikawa N."/>
        </authorList>
    </citation>
    <scope>NUCLEOTIDE SEQUENCE [LARGE SCALE GENOMIC DNA]</scope>
    <source>
        <strain evidence="8 9">NBRC 106119</strain>
    </source>
</reference>
<organism evidence="8 9">
    <name type="scientific">Novosphingobium sediminis</name>
    <dbReference type="NCBI Taxonomy" id="707214"/>
    <lineage>
        <taxon>Bacteria</taxon>
        <taxon>Pseudomonadati</taxon>
        <taxon>Pseudomonadota</taxon>
        <taxon>Alphaproteobacteria</taxon>
        <taxon>Sphingomonadales</taxon>
        <taxon>Sphingomonadaceae</taxon>
        <taxon>Novosphingobium</taxon>
    </lineage>
</organism>
<keyword evidence="5 6" id="KW-0234">DNA repair</keyword>
<dbReference type="SUPFAM" id="SSF47781">
    <property type="entry name" value="RuvA domain 2-like"/>
    <property type="match status" value="1"/>
</dbReference>
<dbReference type="InterPro" id="IPR036267">
    <property type="entry name" value="RuvA_C_sf"/>
</dbReference>
<dbReference type="Pfam" id="PF14520">
    <property type="entry name" value="HHH_5"/>
    <property type="match status" value="1"/>
</dbReference>
<comment type="subunit">
    <text evidence="6">Homotetramer. Forms an RuvA(8)-RuvB(12)-Holliday junction (HJ) complex. HJ DNA is sandwiched between 2 RuvA tetramers; dsDNA enters through RuvA and exits via RuvB. An RuvB hexamer assembles on each DNA strand where it exits the tetramer. Each RuvB hexamer is contacted by two RuvA subunits (via domain III) on 2 adjacent RuvB subunits; this complex drives branch migration. In the full resolvosome a probable DNA-RuvA(4)-RuvB(12)-RuvC(2) complex forms which resolves the HJ.</text>
</comment>
<dbReference type="InterPro" id="IPR013849">
    <property type="entry name" value="DNA_helicase_Holl-junc_RuvA_I"/>
</dbReference>
<dbReference type="Gene3D" id="2.40.50.140">
    <property type="entry name" value="Nucleic acid-binding proteins"/>
    <property type="match status" value="1"/>
</dbReference>
<dbReference type="InterPro" id="IPR003583">
    <property type="entry name" value="Hlx-hairpin-Hlx_DNA-bd_motif"/>
</dbReference>
<keyword evidence="8" id="KW-0547">Nucleotide-binding</keyword>
<dbReference type="GO" id="GO:0048476">
    <property type="term" value="C:Holliday junction resolvase complex"/>
    <property type="evidence" value="ECO:0007669"/>
    <property type="project" value="UniProtKB-UniRule"/>
</dbReference>
<feature type="region of interest" description="Domain I" evidence="6">
    <location>
        <begin position="1"/>
        <end position="64"/>
    </location>
</feature>
<dbReference type="CDD" id="cd14332">
    <property type="entry name" value="UBA_RuvA_C"/>
    <property type="match status" value="1"/>
</dbReference>
<dbReference type="Gene3D" id="1.10.8.10">
    <property type="entry name" value="DNA helicase RuvA subunit, C-terminal domain"/>
    <property type="match status" value="1"/>
</dbReference>
<evidence type="ECO:0000256" key="2">
    <source>
        <dbReference type="ARBA" id="ARBA00022763"/>
    </source>
</evidence>
<gene>
    <name evidence="6 8" type="primary">ruvA</name>
    <name evidence="8" type="ORF">NSE01_28410</name>
</gene>
<comment type="similarity">
    <text evidence="6">Belongs to the RuvA family.</text>
</comment>
<keyword evidence="4 6" id="KW-0233">DNA recombination</keyword>
<dbReference type="Pfam" id="PF01330">
    <property type="entry name" value="RuvA_N"/>
    <property type="match status" value="1"/>
</dbReference>
<dbReference type="InterPro" id="IPR010994">
    <property type="entry name" value="RuvA_2-like"/>
</dbReference>
<comment type="caution">
    <text evidence="6">Lacks conserved residue(s) required for the propagation of feature annotation.</text>
</comment>
<proteinExistence type="inferred from homology"/>
<feature type="domain" description="Helix-hairpin-helix DNA-binding motif class 1" evidence="7">
    <location>
        <begin position="108"/>
        <end position="127"/>
    </location>
</feature>
<dbReference type="GO" id="GO:0000400">
    <property type="term" value="F:four-way junction DNA binding"/>
    <property type="evidence" value="ECO:0007669"/>
    <property type="project" value="UniProtKB-UniRule"/>
</dbReference>
<feature type="domain" description="Helix-hairpin-helix DNA-binding motif class 1" evidence="7">
    <location>
        <begin position="73"/>
        <end position="92"/>
    </location>
</feature>
<dbReference type="InterPro" id="IPR011114">
    <property type="entry name" value="RuvA_C"/>
</dbReference>
<comment type="function">
    <text evidence="6">The RuvA-RuvB-RuvC complex processes Holliday junction (HJ) DNA during genetic recombination and DNA repair, while the RuvA-RuvB complex plays an important role in the rescue of blocked DNA replication forks via replication fork reversal (RFR). RuvA specifically binds to HJ cruciform DNA, conferring on it an open structure. The RuvB hexamer acts as an ATP-dependent pump, pulling dsDNA into and through the RuvAB complex. HJ branch migration allows RuvC to scan DNA until it finds its consensus sequence, where it cleaves and resolves the cruciform DNA.</text>
</comment>
<dbReference type="Gene3D" id="1.10.150.20">
    <property type="entry name" value="5' to 3' exonuclease, C-terminal subdomain"/>
    <property type="match status" value="1"/>
</dbReference>
<evidence type="ECO:0000259" key="7">
    <source>
        <dbReference type="SMART" id="SM00278"/>
    </source>
</evidence>
<evidence type="ECO:0000256" key="4">
    <source>
        <dbReference type="ARBA" id="ARBA00023172"/>
    </source>
</evidence>
<accession>A0A512AMR7</accession>
<dbReference type="HAMAP" id="MF_00031">
    <property type="entry name" value="DNA_HJ_migration_RuvA"/>
    <property type="match status" value="1"/>
</dbReference>
<evidence type="ECO:0000256" key="3">
    <source>
        <dbReference type="ARBA" id="ARBA00023125"/>
    </source>
</evidence>
<dbReference type="GO" id="GO:0005737">
    <property type="term" value="C:cytoplasm"/>
    <property type="evidence" value="ECO:0007669"/>
    <property type="project" value="UniProtKB-SubCell"/>
</dbReference>
<dbReference type="Proteomes" id="UP000321464">
    <property type="component" value="Unassembled WGS sequence"/>
</dbReference>
<keyword evidence="8" id="KW-0067">ATP-binding</keyword>
<keyword evidence="8" id="KW-0378">Hydrolase</keyword>
<dbReference type="InterPro" id="IPR000085">
    <property type="entry name" value="RuvA"/>
</dbReference>
<dbReference type="GO" id="GO:0009379">
    <property type="term" value="C:Holliday junction helicase complex"/>
    <property type="evidence" value="ECO:0007669"/>
    <property type="project" value="InterPro"/>
</dbReference>
<keyword evidence="3 6" id="KW-0238">DNA-binding</keyword>
<comment type="subcellular location">
    <subcellularLocation>
        <location evidence="6">Cytoplasm</location>
    </subcellularLocation>
</comment>
<dbReference type="EMBL" id="BJYR01000019">
    <property type="protein sequence ID" value="GEO01009.1"/>
    <property type="molecule type" value="Genomic_DNA"/>
</dbReference>
<comment type="caution">
    <text evidence="8">The sequence shown here is derived from an EMBL/GenBank/DDBJ whole genome shotgun (WGS) entry which is preliminary data.</text>
</comment>
<dbReference type="AlphaFoldDB" id="A0A512AMR7"/>
<keyword evidence="8" id="KW-0347">Helicase</keyword>
<name>A0A512AMR7_9SPHN</name>
<keyword evidence="1 6" id="KW-0963">Cytoplasm</keyword>
<evidence type="ECO:0000313" key="9">
    <source>
        <dbReference type="Proteomes" id="UP000321464"/>
    </source>
</evidence>
<dbReference type="GO" id="GO:0009378">
    <property type="term" value="F:four-way junction helicase activity"/>
    <property type="evidence" value="ECO:0007669"/>
    <property type="project" value="InterPro"/>
</dbReference>
<evidence type="ECO:0000256" key="1">
    <source>
        <dbReference type="ARBA" id="ARBA00022490"/>
    </source>
</evidence>
<dbReference type="Pfam" id="PF07499">
    <property type="entry name" value="RuvA_C"/>
    <property type="match status" value="1"/>
</dbReference>
<dbReference type="InterPro" id="IPR012340">
    <property type="entry name" value="NA-bd_OB-fold"/>
</dbReference>
<dbReference type="SUPFAM" id="SSF50249">
    <property type="entry name" value="Nucleic acid-binding proteins"/>
    <property type="match status" value="1"/>
</dbReference>
<feature type="region of interest" description="Domain III" evidence="6">
    <location>
        <begin position="158"/>
        <end position="206"/>
    </location>
</feature>
<dbReference type="GO" id="GO:0006310">
    <property type="term" value="P:DNA recombination"/>
    <property type="evidence" value="ECO:0007669"/>
    <property type="project" value="UniProtKB-UniRule"/>
</dbReference>
<comment type="domain">
    <text evidence="6">Has three domains with a flexible linker between the domains II and III and assumes an 'L' shape. Domain III is highly mobile and contacts RuvB.</text>
</comment>
<evidence type="ECO:0000256" key="5">
    <source>
        <dbReference type="ARBA" id="ARBA00023204"/>
    </source>
</evidence>
<dbReference type="GO" id="GO:0006281">
    <property type="term" value="P:DNA repair"/>
    <property type="evidence" value="ECO:0007669"/>
    <property type="project" value="UniProtKB-UniRule"/>
</dbReference>
<keyword evidence="2 6" id="KW-0227">DNA damage</keyword>
<dbReference type="NCBIfam" id="TIGR00084">
    <property type="entry name" value="ruvA"/>
    <property type="match status" value="1"/>
</dbReference>
<evidence type="ECO:0000313" key="8">
    <source>
        <dbReference type="EMBL" id="GEO01009.1"/>
    </source>
</evidence>
<dbReference type="RefSeq" id="WP_147160344.1">
    <property type="nucleotide sequence ID" value="NZ_BJYR01000019.1"/>
</dbReference>
<evidence type="ECO:0000256" key="6">
    <source>
        <dbReference type="HAMAP-Rule" id="MF_00031"/>
    </source>
</evidence>